<feature type="transmembrane region" description="Helical" evidence="1">
    <location>
        <begin position="6"/>
        <end position="32"/>
    </location>
</feature>
<dbReference type="EMBL" id="DXHS01000083">
    <property type="protein sequence ID" value="HIW02745.1"/>
    <property type="molecule type" value="Genomic_DNA"/>
</dbReference>
<dbReference type="Proteomes" id="UP000823990">
    <property type="component" value="Unassembled WGS sequence"/>
</dbReference>
<keyword evidence="1" id="KW-1133">Transmembrane helix</keyword>
<keyword evidence="1" id="KW-0812">Transmembrane</keyword>
<organism evidence="2 3">
    <name type="scientific">Candidatus Protoclostridium stercorigallinarum</name>
    <dbReference type="NCBI Taxonomy" id="2838741"/>
    <lineage>
        <taxon>Bacteria</taxon>
        <taxon>Bacillati</taxon>
        <taxon>Bacillota</taxon>
        <taxon>Clostridia</taxon>
        <taxon>Candidatus Protoclostridium</taxon>
    </lineage>
</organism>
<proteinExistence type="predicted"/>
<evidence type="ECO:0000256" key="1">
    <source>
        <dbReference type="SAM" id="Phobius"/>
    </source>
</evidence>
<reference evidence="2" key="1">
    <citation type="journal article" date="2021" name="PeerJ">
        <title>Extensive microbial diversity within the chicken gut microbiome revealed by metagenomics and culture.</title>
        <authorList>
            <person name="Gilroy R."/>
            <person name="Ravi A."/>
            <person name="Getino M."/>
            <person name="Pursley I."/>
            <person name="Horton D.L."/>
            <person name="Alikhan N.F."/>
            <person name="Baker D."/>
            <person name="Gharbi K."/>
            <person name="Hall N."/>
            <person name="Watson M."/>
            <person name="Adriaenssens E.M."/>
            <person name="Foster-Nyarko E."/>
            <person name="Jarju S."/>
            <person name="Secka A."/>
            <person name="Antonio M."/>
            <person name="Oren A."/>
            <person name="Chaudhuri R.R."/>
            <person name="La Ragione R."/>
            <person name="Hildebrand F."/>
            <person name="Pallen M.J."/>
        </authorList>
    </citation>
    <scope>NUCLEOTIDE SEQUENCE</scope>
    <source>
        <strain evidence="2">12435</strain>
    </source>
</reference>
<keyword evidence="1" id="KW-0472">Membrane</keyword>
<dbReference type="AlphaFoldDB" id="A0A9D1Q1A7"/>
<gene>
    <name evidence="2" type="ORF">H9892_05335</name>
</gene>
<evidence type="ECO:0000313" key="3">
    <source>
        <dbReference type="Proteomes" id="UP000823990"/>
    </source>
</evidence>
<protein>
    <submittedName>
        <fullName evidence="2">Uncharacterized protein</fullName>
    </submittedName>
</protein>
<accession>A0A9D1Q1A7</accession>
<name>A0A9D1Q1A7_9FIRM</name>
<sequence length="194" mass="23153">MSAIDIFSKIIVPIISILTLIWAVASIFIVYGQNKKLAVFEKKNYVSKAVFDKLFALFQTVSDLMFELYNAFQKNLYPKLDCLNTATKEEKIIKMRTFQDETKALLNKFIKEIHTNRFLIEFDIFEALVDFEECAKNLYVRYEDRIHDEDACKEDRWLSREDKKQLEEQSIKLRDHYETIESLMEEYILYLQVD</sequence>
<comment type="caution">
    <text evidence="2">The sequence shown here is derived from an EMBL/GenBank/DDBJ whole genome shotgun (WGS) entry which is preliminary data.</text>
</comment>
<evidence type="ECO:0000313" key="2">
    <source>
        <dbReference type="EMBL" id="HIW02745.1"/>
    </source>
</evidence>
<reference evidence="2" key="2">
    <citation type="submission" date="2021-04" db="EMBL/GenBank/DDBJ databases">
        <authorList>
            <person name="Gilroy R."/>
        </authorList>
    </citation>
    <scope>NUCLEOTIDE SEQUENCE</scope>
    <source>
        <strain evidence="2">12435</strain>
    </source>
</reference>